<dbReference type="EMBL" id="UINC01001503">
    <property type="protein sequence ID" value="SUZ82356.1"/>
    <property type="molecule type" value="Genomic_DNA"/>
</dbReference>
<dbReference type="SUPFAM" id="SSF82784">
    <property type="entry name" value="OsmC-like"/>
    <property type="match status" value="1"/>
</dbReference>
<protein>
    <recommendedName>
        <fullName evidence="2">OsmC family peroxiredoxin</fullName>
    </recommendedName>
</protein>
<sequence length="129" mass="14335">MHGTVRWLKGEQMEGEIGGKRFGIHSDKHAGPMQMVLISHGACSLIDVIAGLKDRMVNVRSSWIEVDADRAEDAPRVFTAVRMKYVIEGNVPEKLVNRLIEQSHEKYCSVGAMITGSGATLDWDLDIRV</sequence>
<organism evidence="1">
    <name type="scientific">marine metagenome</name>
    <dbReference type="NCBI Taxonomy" id="408172"/>
    <lineage>
        <taxon>unclassified sequences</taxon>
        <taxon>metagenomes</taxon>
        <taxon>ecological metagenomes</taxon>
    </lineage>
</organism>
<gene>
    <name evidence="1" type="ORF">METZ01_LOCUS35210</name>
</gene>
<evidence type="ECO:0008006" key="2">
    <source>
        <dbReference type="Google" id="ProtNLM"/>
    </source>
</evidence>
<proteinExistence type="predicted"/>
<dbReference type="Gene3D" id="3.30.300.20">
    <property type="match status" value="1"/>
</dbReference>
<dbReference type="InterPro" id="IPR003718">
    <property type="entry name" value="OsmC/Ohr_fam"/>
</dbReference>
<dbReference type="InterPro" id="IPR036102">
    <property type="entry name" value="OsmC/Ohrsf"/>
</dbReference>
<name>A0A381QSK5_9ZZZZ</name>
<dbReference type="PANTHER" id="PTHR34352">
    <property type="entry name" value="PROTEIN YHFA"/>
    <property type="match status" value="1"/>
</dbReference>
<accession>A0A381QSK5</accession>
<evidence type="ECO:0000313" key="1">
    <source>
        <dbReference type="EMBL" id="SUZ82356.1"/>
    </source>
</evidence>
<dbReference type="Pfam" id="PF02566">
    <property type="entry name" value="OsmC"/>
    <property type="match status" value="1"/>
</dbReference>
<reference evidence="1" key="1">
    <citation type="submission" date="2018-05" db="EMBL/GenBank/DDBJ databases">
        <authorList>
            <person name="Lanie J.A."/>
            <person name="Ng W.-L."/>
            <person name="Kazmierczak K.M."/>
            <person name="Andrzejewski T.M."/>
            <person name="Davidsen T.M."/>
            <person name="Wayne K.J."/>
            <person name="Tettelin H."/>
            <person name="Glass J.I."/>
            <person name="Rusch D."/>
            <person name="Podicherti R."/>
            <person name="Tsui H.-C.T."/>
            <person name="Winkler M.E."/>
        </authorList>
    </citation>
    <scope>NUCLEOTIDE SEQUENCE</scope>
</reference>
<dbReference type="AlphaFoldDB" id="A0A381QSK5"/>
<dbReference type="InterPro" id="IPR015946">
    <property type="entry name" value="KH_dom-like_a/b"/>
</dbReference>
<dbReference type="PANTHER" id="PTHR34352:SF1">
    <property type="entry name" value="PROTEIN YHFA"/>
    <property type="match status" value="1"/>
</dbReference>